<evidence type="ECO:0000313" key="2">
    <source>
        <dbReference type="Proteomes" id="UP000831684"/>
    </source>
</evidence>
<proteinExistence type="predicted"/>
<dbReference type="KEGG" id="apol:K9D25_08310"/>
<protein>
    <recommendedName>
        <fullName evidence="3">LVIVD repeat-containing protein</fullName>
    </recommendedName>
</protein>
<name>A0A9E7D5D4_9HYPH</name>
<reference evidence="1" key="1">
    <citation type="submission" date="2021-09" db="EMBL/GenBank/DDBJ databases">
        <title>Network and meta-omics reveal the key degrader and cooperation patterns in an efficient 1,4-dioxane-degrading microbial community.</title>
        <authorList>
            <person name="Dai C."/>
        </authorList>
    </citation>
    <scope>NUCLEOTIDE SEQUENCE</scope>
    <source>
        <strain evidence="1">ZM13</strain>
    </source>
</reference>
<evidence type="ECO:0000313" key="1">
    <source>
        <dbReference type="EMBL" id="UOK72682.1"/>
    </source>
</evidence>
<accession>A0A9E7D5D4</accession>
<sequence length="412" mass="45460">MLDHTRVADVKIDLIHGMKLIAHDPIAGFGGIGEGMSLQKAPDGRRILWLAHEGPPKNFTGVDVTDPGRPKVIVQTDLPHNRVRSNSLETSGNLMAVAYQTYEHGAQPAGIELFDISVPEHPRSVSFFDCSGPHSRGVHQVWFVDGEFVHCAAGAPDFTPRNPLDDQPYRIIDVRNPSKPVEAGRWWMPGTAEGDDAPPPPRLKIDTGIRCHNTNVYPARPDRAYVGYIDGGFFVMDISDKSRPTVISRFSPNPPFPGFAHTLMPLFGRDLAVASHECIHDDGFDWPKLTWLLDIRCEDNPVPLSTLPMPSFDEYSRKGGRFGCHNLHENPPRETALHSETLLFSTLFNGGLRIHDISDPLIPREVGAFVPAAAPGARVPATQINEVYVDENGIVYCADRHAGGLYILELDL</sequence>
<dbReference type="InterPro" id="IPR013211">
    <property type="entry name" value="LVIVD"/>
</dbReference>
<dbReference type="Proteomes" id="UP000831684">
    <property type="component" value="Chromosome"/>
</dbReference>
<dbReference type="Pfam" id="PF08309">
    <property type="entry name" value="LVIVD"/>
    <property type="match status" value="2"/>
</dbReference>
<organism evidence="1 2">
    <name type="scientific">Ancylobacter polymorphus</name>
    <dbReference type="NCBI Taxonomy" id="223390"/>
    <lineage>
        <taxon>Bacteria</taxon>
        <taxon>Pseudomonadati</taxon>
        <taxon>Pseudomonadota</taxon>
        <taxon>Alphaproteobacteria</taxon>
        <taxon>Hyphomicrobiales</taxon>
        <taxon>Xanthobacteraceae</taxon>
        <taxon>Ancylobacter</taxon>
    </lineage>
</organism>
<dbReference type="SUPFAM" id="SSF75011">
    <property type="entry name" value="3-carboxy-cis,cis-mucoante lactonizing enzyme"/>
    <property type="match status" value="1"/>
</dbReference>
<evidence type="ECO:0008006" key="3">
    <source>
        <dbReference type="Google" id="ProtNLM"/>
    </source>
</evidence>
<dbReference type="RefSeq" id="WP_244450379.1">
    <property type="nucleotide sequence ID" value="NZ_CP083239.1"/>
</dbReference>
<gene>
    <name evidence="1" type="ORF">K9D25_08310</name>
</gene>
<dbReference type="EMBL" id="CP083239">
    <property type="protein sequence ID" value="UOK72682.1"/>
    <property type="molecule type" value="Genomic_DNA"/>
</dbReference>
<dbReference type="AlphaFoldDB" id="A0A9E7D5D4"/>